<dbReference type="SUPFAM" id="SSF53850">
    <property type="entry name" value="Periplasmic binding protein-like II"/>
    <property type="match status" value="1"/>
</dbReference>
<evidence type="ECO:0000313" key="3">
    <source>
        <dbReference type="EMBL" id="NJP47313.1"/>
    </source>
</evidence>
<proteinExistence type="predicted"/>
<dbReference type="Proteomes" id="UP000734511">
    <property type="component" value="Unassembled WGS sequence"/>
</dbReference>
<organism evidence="3 4">
    <name type="scientific">Actinacidiphila epipremni</name>
    <dbReference type="NCBI Taxonomy" id="2053013"/>
    <lineage>
        <taxon>Bacteria</taxon>
        <taxon>Bacillati</taxon>
        <taxon>Actinomycetota</taxon>
        <taxon>Actinomycetes</taxon>
        <taxon>Kitasatosporales</taxon>
        <taxon>Streptomycetaceae</taxon>
        <taxon>Actinacidiphila</taxon>
    </lineage>
</organism>
<feature type="region of interest" description="Disordered" evidence="1">
    <location>
        <begin position="21"/>
        <end position="47"/>
    </location>
</feature>
<dbReference type="CDD" id="cd13606">
    <property type="entry name" value="PBP2_ProX_like"/>
    <property type="match status" value="1"/>
</dbReference>
<evidence type="ECO:0000259" key="2">
    <source>
        <dbReference type="Pfam" id="PF04069"/>
    </source>
</evidence>
<evidence type="ECO:0000313" key="4">
    <source>
        <dbReference type="Proteomes" id="UP000734511"/>
    </source>
</evidence>
<keyword evidence="4" id="KW-1185">Reference proteome</keyword>
<dbReference type="InterPro" id="IPR007210">
    <property type="entry name" value="ABC_Gly_betaine_transp_sub-bd"/>
</dbReference>
<comment type="caution">
    <text evidence="3">The sequence shown here is derived from an EMBL/GenBank/DDBJ whole genome shotgun (WGS) entry which is preliminary data.</text>
</comment>
<evidence type="ECO:0000256" key="1">
    <source>
        <dbReference type="SAM" id="MobiDB-lite"/>
    </source>
</evidence>
<name>A0ABX0ZTJ1_9ACTN</name>
<gene>
    <name evidence="3" type="ORF">HCN08_28500</name>
</gene>
<feature type="domain" description="ABC-type glycine betaine transport system substrate-binding" evidence="2">
    <location>
        <begin position="107"/>
        <end position="369"/>
    </location>
</feature>
<sequence>MAALTVFEAAGLDQLVYGTDVSTTSERQPNPQPPEAGIVTSHSQSSTGPRHLRAAAILLAATTAAALLAGCSDSSSSSDTPNGSASSTGGKSKPKDPLAGAAPKSGTVVVGSNNFAESVVLMDVYGEALKAKGINVQYKPDIGTREITYGLVKNGSVTVLPEYNGSLLSYLDKTAAPTSIEATTAAIEAKLDPSLTMLDPAAAEDKDSLTVNAQTAAKYHLTSQSTIADLAKVGGQIVVGGSPEFQKRQQGLPGLKSQYGLTPKSFKPLDAGGPLTVSALKDNSVQAADVFTTDASITREKFVTLQDPKKLFGFANVQPMVSKAGLTPDAVAALNAVSAKLDTQALLSMDDQVQNQKKDPLDVAQAWLKSVGLGG</sequence>
<feature type="region of interest" description="Disordered" evidence="1">
    <location>
        <begin position="71"/>
        <end position="104"/>
    </location>
</feature>
<dbReference type="Pfam" id="PF04069">
    <property type="entry name" value="OpuAC"/>
    <property type="match status" value="1"/>
</dbReference>
<dbReference type="EMBL" id="JAATEJ010000028">
    <property type="protein sequence ID" value="NJP47313.1"/>
    <property type="molecule type" value="Genomic_DNA"/>
</dbReference>
<dbReference type="Gene3D" id="3.40.190.120">
    <property type="entry name" value="Osmoprotection protein (prox), domain 2"/>
    <property type="match status" value="1"/>
</dbReference>
<accession>A0ABX0ZTJ1</accession>
<reference evidence="3 4" key="1">
    <citation type="submission" date="2020-03" db="EMBL/GenBank/DDBJ databases">
        <title>WGS of actinomycetes isolated from Thailand.</title>
        <authorList>
            <person name="Thawai C."/>
        </authorList>
    </citation>
    <scope>NUCLEOTIDE SEQUENCE [LARGE SCALE GENOMIC DNA]</scope>
    <source>
        <strain evidence="3 4">PRB2-1</strain>
    </source>
</reference>
<protein>
    <submittedName>
        <fullName evidence="3">ABC transporter substrate-binding protein</fullName>
    </submittedName>
</protein>
<dbReference type="Gene3D" id="3.40.190.10">
    <property type="entry name" value="Periplasmic binding protein-like II"/>
    <property type="match status" value="1"/>
</dbReference>
<feature type="compositionally biased region" description="Low complexity" evidence="1">
    <location>
        <begin position="71"/>
        <end position="88"/>
    </location>
</feature>